<sequence length="37" mass="4195">MIKDKKLQTVTMSGKRITPYKITIGRYGVTNLCLLPL</sequence>
<evidence type="ECO:0000313" key="1">
    <source>
        <dbReference type="EMBL" id="ABS48018.1"/>
    </source>
</evidence>
<dbReference type="KEGG" id="ypi:YpsIP31758_1906"/>
<dbReference type="EMBL" id="CP000720">
    <property type="protein sequence ID" value="ABS48018.1"/>
    <property type="molecule type" value="Genomic_DNA"/>
</dbReference>
<dbReference type="AlphaFoldDB" id="A0A0U1QZ24"/>
<accession>A0A0U1QZ24</accession>
<gene>
    <name evidence="1" type="ordered locus">YpsIP31758_1906</name>
</gene>
<reference evidence="1 2" key="1">
    <citation type="journal article" date="2007" name="PLoS Genet.">
        <title>The complete genome sequence of Yersinia pseudotuberculosis IP31758, the causative agent of Far East scarlet-like fever.</title>
        <authorList>
            <person name="Eppinger M."/>
            <person name="Rosovitz M.J."/>
            <person name="Fricke W.F."/>
            <person name="Rasko D.A."/>
            <person name="Kokorina G."/>
            <person name="Fayolle C."/>
            <person name="Lindler L.E."/>
            <person name="Carniel E."/>
            <person name="Ravel J."/>
        </authorList>
    </citation>
    <scope>NUCLEOTIDE SEQUENCE [LARGE SCALE GENOMIC DNA]</scope>
    <source>
        <strain evidence="1 2">IP 31758</strain>
    </source>
</reference>
<evidence type="ECO:0000313" key="2">
    <source>
        <dbReference type="Proteomes" id="UP000002412"/>
    </source>
</evidence>
<dbReference type="HOGENOM" id="CLU_3350688_0_0_6"/>
<protein>
    <submittedName>
        <fullName evidence="1">Uncharacterized protein</fullName>
    </submittedName>
</protein>
<proteinExistence type="predicted"/>
<dbReference type="Proteomes" id="UP000002412">
    <property type="component" value="Chromosome"/>
</dbReference>
<name>A0A0U1QZ24_YERP3</name>
<organism evidence="1 2">
    <name type="scientific">Yersinia pseudotuberculosis serotype O:1b (strain IP 31758)</name>
    <dbReference type="NCBI Taxonomy" id="349747"/>
    <lineage>
        <taxon>Bacteria</taxon>
        <taxon>Pseudomonadati</taxon>
        <taxon>Pseudomonadota</taxon>
        <taxon>Gammaproteobacteria</taxon>
        <taxon>Enterobacterales</taxon>
        <taxon>Yersiniaceae</taxon>
        <taxon>Yersinia</taxon>
    </lineage>
</organism>